<name>A0A4U9RJN1_HATHI</name>
<keyword evidence="1" id="KW-0812">Transmembrane</keyword>
<proteinExistence type="predicted"/>
<protein>
    <submittedName>
        <fullName evidence="2">Uncharacterized protein</fullName>
    </submittedName>
</protein>
<organism evidence="2 3">
    <name type="scientific">Hathewaya histolytica</name>
    <name type="common">Clostridium histolyticum</name>
    <dbReference type="NCBI Taxonomy" id="1498"/>
    <lineage>
        <taxon>Bacteria</taxon>
        <taxon>Bacillati</taxon>
        <taxon>Bacillota</taxon>
        <taxon>Clostridia</taxon>
        <taxon>Eubacteriales</taxon>
        <taxon>Clostridiaceae</taxon>
        <taxon>Hathewaya</taxon>
    </lineage>
</organism>
<dbReference type="RefSeq" id="WP_138210524.1">
    <property type="nucleotide sequence ID" value="NZ_CBCRUQ010000003.1"/>
</dbReference>
<dbReference type="AlphaFoldDB" id="A0A4U9RJN1"/>
<dbReference type="OrthoDB" id="1958092at2"/>
<keyword evidence="1" id="KW-1133">Transmembrane helix</keyword>
<evidence type="ECO:0000313" key="2">
    <source>
        <dbReference type="EMBL" id="VTQ92312.1"/>
    </source>
</evidence>
<reference evidence="2 3" key="1">
    <citation type="submission" date="2019-05" db="EMBL/GenBank/DDBJ databases">
        <authorList>
            <consortium name="Pathogen Informatics"/>
        </authorList>
    </citation>
    <scope>NUCLEOTIDE SEQUENCE [LARGE SCALE GENOMIC DNA]</scope>
    <source>
        <strain evidence="2 3">NCTC503</strain>
    </source>
</reference>
<feature type="transmembrane region" description="Helical" evidence="1">
    <location>
        <begin position="6"/>
        <end position="25"/>
    </location>
</feature>
<keyword evidence="3" id="KW-1185">Reference proteome</keyword>
<dbReference type="Proteomes" id="UP000308489">
    <property type="component" value="Chromosome 1"/>
</dbReference>
<sequence>MLIKAFSHIIQSFLMVAVGYSIIGIKLDRRKIIGVTILNSICIMGVRSLYNKFNIPYGTHTIVLAIIYTLICKLITKENLINSLISTLISFSLIVVQELIVLLPIVYIFKVDIDKLISNNNFMFILITFIGNSLLGILYIFFFKLNHSIINLGEYKK</sequence>
<feature type="transmembrane region" description="Helical" evidence="1">
    <location>
        <begin position="56"/>
        <end position="76"/>
    </location>
</feature>
<accession>A0A4U9RJN1</accession>
<gene>
    <name evidence="2" type="ORF">NCTC503_01938</name>
</gene>
<keyword evidence="1" id="KW-0472">Membrane</keyword>
<dbReference type="EMBL" id="LR590481">
    <property type="protein sequence ID" value="VTQ92312.1"/>
    <property type="molecule type" value="Genomic_DNA"/>
</dbReference>
<feature type="transmembrane region" description="Helical" evidence="1">
    <location>
        <begin position="88"/>
        <end position="109"/>
    </location>
</feature>
<feature type="transmembrane region" description="Helical" evidence="1">
    <location>
        <begin position="121"/>
        <end position="142"/>
    </location>
</feature>
<dbReference type="KEGG" id="hhw:NCTC503_01938"/>
<evidence type="ECO:0000256" key="1">
    <source>
        <dbReference type="SAM" id="Phobius"/>
    </source>
</evidence>
<evidence type="ECO:0000313" key="3">
    <source>
        <dbReference type="Proteomes" id="UP000308489"/>
    </source>
</evidence>